<keyword evidence="4" id="KW-1185">Reference proteome</keyword>
<feature type="coiled-coil region" evidence="1">
    <location>
        <begin position="555"/>
        <end position="582"/>
    </location>
</feature>
<feature type="region of interest" description="Disordered" evidence="2">
    <location>
        <begin position="326"/>
        <end position="367"/>
    </location>
</feature>
<gene>
    <name evidence="3" type="ORF">SPRG_01263</name>
</gene>
<dbReference type="OMA" id="QISHMES"/>
<dbReference type="EMBL" id="KK583191">
    <property type="protein sequence ID" value="KDO33989.1"/>
    <property type="molecule type" value="Genomic_DNA"/>
</dbReference>
<reference evidence="3 4" key="1">
    <citation type="journal article" date="2013" name="PLoS Genet.">
        <title>Distinctive expansion of potential virulence genes in the genome of the oomycete fish pathogen Saprolegnia parasitica.</title>
        <authorList>
            <person name="Jiang R.H."/>
            <person name="de Bruijn I."/>
            <person name="Haas B.J."/>
            <person name="Belmonte R."/>
            <person name="Lobach L."/>
            <person name="Christie J."/>
            <person name="van den Ackerveken G."/>
            <person name="Bottin A."/>
            <person name="Bulone V."/>
            <person name="Diaz-Moreno S.M."/>
            <person name="Dumas B."/>
            <person name="Fan L."/>
            <person name="Gaulin E."/>
            <person name="Govers F."/>
            <person name="Grenville-Briggs L.J."/>
            <person name="Horner N.R."/>
            <person name="Levin J.Z."/>
            <person name="Mammella M."/>
            <person name="Meijer H.J."/>
            <person name="Morris P."/>
            <person name="Nusbaum C."/>
            <person name="Oome S."/>
            <person name="Phillips A.J."/>
            <person name="van Rooyen D."/>
            <person name="Rzeszutek E."/>
            <person name="Saraiva M."/>
            <person name="Secombes C.J."/>
            <person name="Seidl M.F."/>
            <person name="Snel B."/>
            <person name="Stassen J.H."/>
            <person name="Sykes S."/>
            <person name="Tripathy S."/>
            <person name="van den Berg H."/>
            <person name="Vega-Arreguin J.C."/>
            <person name="Wawra S."/>
            <person name="Young S.K."/>
            <person name="Zeng Q."/>
            <person name="Dieguez-Uribeondo J."/>
            <person name="Russ C."/>
            <person name="Tyler B.M."/>
            <person name="van West P."/>
        </authorList>
    </citation>
    <scope>NUCLEOTIDE SEQUENCE [LARGE SCALE GENOMIC DNA]</scope>
    <source>
        <strain evidence="3 4">CBS 223.65</strain>
    </source>
</reference>
<organism evidence="3 4">
    <name type="scientific">Saprolegnia parasitica (strain CBS 223.65)</name>
    <dbReference type="NCBI Taxonomy" id="695850"/>
    <lineage>
        <taxon>Eukaryota</taxon>
        <taxon>Sar</taxon>
        <taxon>Stramenopiles</taxon>
        <taxon>Oomycota</taxon>
        <taxon>Saprolegniomycetes</taxon>
        <taxon>Saprolegniales</taxon>
        <taxon>Saprolegniaceae</taxon>
        <taxon>Saprolegnia</taxon>
    </lineage>
</organism>
<dbReference type="VEuPathDB" id="FungiDB:SPRG_01263"/>
<dbReference type="GeneID" id="24123861"/>
<evidence type="ECO:0000313" key="4">
    <source>
        <dbReference type="Proteomes" id="UP000030745"/>
    </source>
</evidence>
<dbReference type="OrthoDB" id="77418at2759"/>
<evidence type="ECO:0000256" key="1">
    <source>
        <dbReference type="SAM" id="Coils"/>
    </source>
</evidence>
<protein>
    <submittedName>
        <fullName evidence="3">Uncharacterized protein</fullName>
    </submittedName>
</protein>
<name>A0A067CTF3_SAPPC</name>
<dbReference type="AlphaFoldDB" id="A0A067CTF3"/>
<feature type="compositionally biased region" description="Basic residues" evidence="2">
    <location>
        <begin position="337"/>
        <end position="346"/>
    </location>
</feature>
<evidence type="ECO:0000313" key="3">
    <source>
        <dbReference type="EMBL" id="KDO33989.1"/>
    </source>
</evidence>
<feature type="coiled-coil region" evidence="1">
    <location>
        <begin position="456"/>
        <end position="515"/>
    </location>
</feature>
<sequence length="1169" mass="128834">MAAKARSWDWAAQRLWSEDTKCNVRLLDTVLLDAEGRPQRWLFASKHGHVAKKKDDHVSLSSIRDRFARFSAHPKNVLRHTAYAFYRSGKRELLDATQFSSLLDALDGPPKHRPSLAGLVAYVHSSSEHALAEYRANNGVSLSSFDGAGRARKEMERATLDVVSFLQTTAHVSIAKLGAEFVVDDDNVVWLSHLPQMLVEVAPGTQSLPSLAKTDAPSSVKCAGEFCRYSDADLPGLYATPPLTPLPLADTGQRTKIGYNNILLARAAMGYLLSRSDDAAGWDALDAAQRAELGQSNPSHFYKQVGVCPNCHTIYAQLQALRHNRFSHEIDRPTSSTKKKVTRKLKSNSSNVSNNSSNNQQPQPSDSLLKFMGVAKPSADAHEAAFLAELHRQSQLLEPLSTSAASSARLPEDDAASTTEAPSVVKRKSKKGPPRPKDNQVLAQFEAEWSAVESANKSLVAENARLTARLADVEAARQQEQVQWATDRAQLLESNEVLERQTKALGKRLSALQKEFSDAMAAKDNEWTRRLLETEQLYSARSTPPPSREVASGNQLSLIETIEQLSAQLEAEQREREMDRQRLAATHQADVQRVHDRLQLETEALRIGHRQQLDTIEELKTQLLTTSHQLQVAQAQTKQAKAAALDAQVAVSTLEDKLVALEAKSLPPALLPTTAAVDSAANEKLQHKIEYLKAQLASETRCKEELGATVATLTANLDSLKRDRKKLSSDLDEAHRKQLEKADARYRAEVETVQAANAALQSKMATLQANVADLVADLAASRNKEESAKLSMEKLASESVRLHARMAELEATNEELQEAANGTKSSLEDAQRATMEATLRRLTHERQYLKSQMDGEIRRKDDAEAKVRELQAQLADATTSTKAEVIAAKQVAKDKETALSTALAKLEETQLLTQGELSSTKHQLHDAKIALIGARDESQRARAELETQRADLAHLKTSLLSTREELLKERDRSKLNAERQSASLQAIKASLVETEASKAAEITALHNERTQLRSALAEAQSTRLALAASLQAQSVQQKQQVALLRVALSTAHREATRVLIRWEGWTRHVACHRVQESGAQKLKEALQAREVVWHDRLSVACADVHEKCTLEKDLALAAVSERLLTDAADAARAAASAHTQALAYVHYWRVLQADAGAGTARSHRRPRWS</sequence>
<evidence type="ECO:0000256" key="2">
    <source>
        <dbReference type="SAM" id="MobiDB-lite"/>
    </source>
</evidence>
<feature type="compositionally biased region" description="Basic residues" evidence="2">
    <location>
        <begin position="425"/>
        <end position="434"/>
    </location>
</feature>
<proteinExistence type="predicted"/>
<dbReference type="Proteomes" id="UP000030745">
    <property type="component" value="Unassembled WGS sequence"/>
</dbReference>
<dbReference type="RefSeq" id="XP_012194875.1">
    <property type="nucleotide sequence ID" value="XM_012339485.1"/>
</dbReference>
<feature type="region of interest" description="Disordered" evidence="2">
    <location>
        <begin position="401"/>
        <end position="438"/>
    </location>
</feature>
<feature type="compositionally biased region" description="Low complexity" evidence="2">
    <location>
        <begin position="347"/>
        <end position="359"/>
    </location>
</feature>
<feature type="coiled-coil region" evidence="1">
    <location>
        <begin position="703"/>
        <end position="880"/>
    </location>
</feature>
<feature type="coiled-coil region" evidence="1">
    <location>
        <begin position="616"/>
        <end position="664"/>
    </location>
</feature>
<accession>A0A067CTF3</accession>
<keyword evidence="1" id="KW-0175">Coiled coil</keyword>
<dbReference type="KEGG" id="spar:SPRG_01263"/>